<dbReference type="AlphaFoldDB" id="A0A2G5VMC9"/>
<name>A0A2G5VMC9_9PELO</name>
<accession>A0A2G5VMC9</accession>
<keyword evidence="3" id="KW-1185">Reference proteome</keyword>
<dbReference type="GO" id="GO:0016428">
    <property type="term" value="F:tRNA (cytidine-5-)-methyltransferase activity"/>
    <property type="evidence" value="ECO:0007669"/>
    <property type="project" value="TreeGrafter"/>
</dbReference>
<dbReference type="EMBL" id="PDUG01000001">
    <property type="protein sequence ID" value="PIC52938.1"/>
    <property type="molecule type" value="Genomic_DNA"/>
</dbReference>
<protein>
    <submittedName>
        <fullName evidence="2">Uncharacterized protein</fullName>
    </submittedName>
</protein>
<dbReference type="OrthoDB" id="16281at2759"/>
<dbReference type="GO" id="GO:0005737">
    <property type="term" value="C:cytoplasm"/>
    <property type="evidence" value="ECO:0007669"/>
    <property type="project" value="TreeGrafter"/>
</dbReference>
<comment type="caution">
    <text evidence="2">The sequence shown here is derived from an EMBL/GenBank/DDBJ whole genome shotgun (WGS) entry which is preliminary data.</text>
</comment>
<dbReference type="InterPro" id="IPR023267">
    <property type="entry name" value="RCMT"/>
</dbReference>
<evidence type="ECO:0000313" key="2">
    <source>
        <dbReference type="EMBL" id="PIC52938.1"/>
    </source>
</evidence>
<feature type="compositionally biased region" description="Basic and acidic residues" evidence="1">
    <location>
        <begin position="18"/>
        <end position="30"/>
    </location>
</feature>
<reference evidence="3" key="1">
    <citation type="submission" date="2017-10" db="EMBL/GenBank/DDBJ databases">
        <title>Rapid genome shrinkage in a self-fertile nematode reveals novel sperm competition proteins.</title>
        <authorList>
            <person name="Yin D."/>
            <person name="Schwarz E.M."/>
            <person name="Thomas C.G."/>
            <person name="Felde R.L."/>
            <person name="Korf I.F."/>
            <person name="Cutter A.D."/>
            <person name="Schartner C.M."/>
            <person name="Ralston E.J."/>
            <person name="Meyer B.J."/>
            <person name="Haag E.S."/>
        </authorList>
    </citation>
    <scope>NUCLEOTIDE SEQUENCE [LARGE SCALE GENOMIC DNA]</scope>
    <source>
        <strain evidence="3">JU1422</strain>
    </source>
</reference>
<dbReference type="GO" id="GO:0005634">
    <property type="term" value="C:nucleus"/>
    <property type="evidence" value="ECO:0007669"/>
    <property type="project" value="TreeGrafter"/>
</dbReference>
<organism evidence="2 3">
    <name type="scientific">Caenorhabditis nigoni</name>
    <dbReference type="NCBI Taxonomy" id="1611254"/>
    <lineage>
        <taxon>Eukaryota</taxon>
        <taxon>Metazoa</taxon>
        <taxon>Ecdysozoa</taxon>
        <taxon>Nematoda</taxon>
        <taxon>Chromadorea</taxon>
        <taxon>Rhabditida</taxon>
        <taxon>Rhabditina</taxon>
        <taxon>Rhabditomorpha</taxon>
        <taxon>Rhabditoidea</taxon>
        <taxon>Rhabditidae</taxon>
        <taxon>Peloderinae</taxon>
        <taxon>Caenorhabditis</taxon>
    </lineage>
</organism>
<evidence type="ECO:0000256" key="1">
    <source>
        <dbReference type="SAM" id="MobiDB-lite"/>
    </source>
</evidence>
<dbReference type="PANTHER" id="PTHR22808:SF1">
    <property type="entry name" value="RNA CYTOSINE-C(5)-METHYLTRANSFERASE NSUN2-RELATED"/>
    <property type="match status" value="1"/>
</dbReference>
<dbReference type="STRING" id="1611254.A0A2G5VMC9"/>
<sequence>MVHSSRRRNFNNKKKGHEPRENKWRDDRDAPGNQGYREVLKENEKYWEYYKQQNVFPLEQFDEFKAALQRDLPVSFRFQGCHK</sequence>
<dbReference type="GO" id="GO:0030488">
    <property type="term" value="P:tRNA methylation"/>
    <property type="evidence" value="ECO:0007669"/>
    <property type="project" value="TreeGrafter"/>
</dbReference>
<evidence type="ECO:0000313" key="3">
    <source>
        <dbReference type="Proteomes" id="UP000230233"/>
    </source>
</evidence>
<proteinExistence type="predicted"/>
<dbReference type="GO" id="GO:0000049">
    <property type="term" value="F:tRNA binding"/>
    <property type="evidence" value="ECO:0007669"/>
    <property type="project" value="TreeGrafter"/>
</dbReference>
<feature type="compositionally biased region" description="Basic residues" evidence="1">
    <location>
        <begin position="1"/>
        <end position="17"/>
    </location>
</feature>
<dbReference type="PANTHER" id="PTHR22808">
    <property type="entry name" value="NCL1 YEAST -RELATED NOL1/NOP2/FMU SUN DOMAIN-CONTAINING"/>
    <property type="match status" value="1"/>
</dbReference>
<gene>
    <name evidence="2" type="primary">Cnig_chr_I.g2841</name>
    <name evidence="2" type="ORF">B9Z55_002841</name>
</gene>
<dbReference type="Proteomes" id="UP000230233">
    <property type="component" value="Chromosome I"/>
</dbReference>
<feature type="region of interest" description="Disordered" evidence="1">
    <location>
        <begin position="1"/>
        <end position="37"/>
    </location>
</feature>